<evidence type="ECO:0000313" key="3">
    <source>
        <dbReference type="Proteomes" id="UP000192815"/>
    </source>
</evidence>
<reference evidence="3" key="1">
    <citation type="submission" date="2017-02" db="EMBL/GenBank/DDBJ databases">
        <title>Pseudomonas floridae sp. nov., a novel pathogenic bacterial species isolated from tomato.</title>
        <authorList>
            <person name="Timilsina S."/>
            <person name="Vallad G.E."/>
            <person name="Jones J.B."/>
        </authorList>
    </citation>
    <scope>NUCLEOTIDE SEQUENCE [LARGE SCALE GENOMIC DNA]</scope>
    <source>
        <strain evidence="3">GEV388</strain>
    </source>
</reference>
<comment type="caution">
    <text evidence="2">The sequence shown here is derived from an EMBL/GenBank/DDBJ whole genome shotgun (WGS) entry which is preliminary data.</text>
</comment>
<proteinExistence type="predicted"/>
<dbReference type="RefSeq" id="WP_083182634.1">
    <property type="nucleotide sequence ID" value="NZ_CBCRZR010000011.1"/>
</dbReference>
<evidence type="ECO:0000313" key="2">
    <source>
        <dbReference type="EMBL" id="ORC59426.1"/>
    </source>
</evidence>
<name>A0A1X0N7Q2_9PSED</name>
<protein>
    <recommendedName>
        <fullName evidence="4">Secreted protein</fullName>
    </recommendedName>
</protein>
<accession>A0A1X0N7Q2</accession>
<gene>
    <name evidence="2" type="ORF">BZK31_10730</name>
</gene>
<feature type="chain" id="PRO_5010886458" description="Secreted protein" evidence="1">
    <location>
        <begin position="24"/>
        <end position="102"/>
    </location>
</feature>
<keyword evidence="1" id="KW-0732">Signal</keyword>
<dbReference type="Proteomes" id="UP000192815">
    <property type="component" value="Unassembled WGS sequence"/>
</dbReference>
<keyword evidence="3" id="KW-1185">Reference proteome</keyword>
<dbReference type="EMBL" id="MUIO01000034">
    <property type="protein sequence ID" value="ORC59426.1"/>
    <property type="molecule type" value="Genomic_DNA"/>
</dbReference>
<dbReference type="AlphaFoldDB" id="A0A1X0N7Q2"/>
<evidence type="ECO:0008006" key="4">
    <source>
        <dbReference type="Google" id="ProtNLM"/>
    </source>
</evidence>
<evidence type="ECO:0000256" key="1">
    <source>
        <dbReference type="SAM" id="SignalP"/>
    </source>
</evidence>
<sequence>MKLSHLSGLFACAVILAPLGAQAAMNEATRAEFTQQCIKEAKNQGVDDKTAKAHCECGARQIDKNFTDAEIKALNGKNPQPPQELVGKLRDVVAQQCAQAKN</sequence>
<dbReference type="OrthoDB" id="7029980at2"/>
<feature type="signal peptide" evidence="1">
    <location>
        <begin position="1"/>
        <end position="23"/>
    </location>
</feature>
<organism evidence="2 3">
    <name type="scientific">Pseudomonas floridensis</name>
    <dbReference type="NCBI Taxonomy" id="1958950"/>
    <lineage>
        <taxon>Bacteria</taxon>
        <taxon>Pseudomonadati</taxon>
        <taxon>Pseudomonadota</taxon>
        <taxon>Gammaproteobacteria</taxon>
        <taxon>Pseudomonadales</taxon>
        <taxon>Pseudomonadaceae</taxon>
        <taxon>Pseudomonas</taxon>
    </lineage>
</organism>